<accession>A0AAE0ENH5</accession>
<dbReference type="AlphaFoldDB" id="A0AAE0ENH5"/>
<organism evidence="3 4">
    <name type="scientific">Cymbomonas tetramitiformis</name>
    <dbReference type="NCBI Taxonomy" id="36881"/>
    <lineage>
        <taxon>Eukaryota</taxon>
        <taxon>Viridiplantae</taxon>
        <taxon>Chlorophyta</taxon>
        <taxon>Pyramimonadophyceae</taxon>
        <taxon>Pyramimonadales</taxon>
        <taxon>Pyramimonadaceae</taxon>
        <taxon>Cymbomonas</taxon>
    </lineage>
</organism>
<reference evidence="3 4" key="1">
    <citation type="journal article" date="2015" name="Genome Biol. Evol.">
        <title>Comparative Genomics of a Bacterivorous Green Alga Reveals Evolutionary Causalities and Consequences of Phago-Mixotrophic Mode of Nutrition.</title>
        <authorList>
            <person name="Burns J.A."/>
            <person name="Paasch A."/>
            <person name="Narechania A."/>
            <person name="Kim E."/>
        </authorList>
    </citation>
    <scope>NUCLEOTIDE SEQUENCE [LARGE SCALE GENOMIC DNA]</scope>
    <source>
        <strain evidence="3 4">PLY_AMNH</strain>
    </source>
</reference>
<dbReference type="InterPro" id="IPR013087">
    <property type="entry name" value="Znf_C2H2_type"/>
</dbReference>
<feature type="domain" description="C2H2-type" evidence="2">
    <location>
        <begin position="47"/>
        <end position="68"/>
    </location>
</feature>
<feature type="compositionally biased region" description="Low complexity" evidence="1">
    <location>
        <begin position="109"/>
        <end position="133"/>
    </location>
</feature>
<keyword evidence="4" id="KW-1185">Reference proteome</keyword>
<name>A0AAE0ENH5_9CHLO</name>
<dbReference type="SMART" id="SM00355">
    <property type="entry name" value="ZnF_C2H2"/>
    <property type="match status" value="2"/>
</dbReference>
<sequence length="240" mass="25898">MDDRGDKSDRGLSGKRQFELFLSSSDLDRHFGLDDFDNDDEFCALQCPHCSEELCDVASLCDHLEGEHPFEPKVVPCPICHVRQPRDLIGHLMLQHGPLFKERSRRRIVSGASSSSMGASSSSPASWRRANSSGGNVYTKEQKNIAALLGLTISGTSSSAHDDEDLPVMSFLSGVEEAGPSSVHNTLAGPSTSAAGSSQAAQPPAQVGSELTEEQREAQREETELQAQFVQELLLSTLGL</sequence>
<feature type="compositionally biased region" description="Low complexity" evidence="1">
    <location>
        <begin position="188"/>
        <end position="210"/>
    </location>
</feature>
<protein>
    <recommendedName>
        <fullName evidence="2">C2H2-type domain-containing protein</fullName>
    </recommendedName>
</protein>
<dbReference type="InterPro" id="IPR008598">
    <property type="entry name" value="Di19_Zn-bd"/>
</dbReference>
<dbReference type="EMBL" id="LGRX02035542">
    <property type="protein sequence ID" value="KAK3234202.1"/>
    <property type="molecule type" value="Genomic_DNA"/>
</dbReference>
<dbReference type="PANTHER" id="PTHR31875:SF6">
    <property type="entry name" value="PROTEIN DEHYDRATION-INDUCED 19"/>
    <property type="match status" value="1"/>
</dbReference>
<dbReference type="Proteomes" id="UP001190700">
    <property type="component" value="Unassembled WGS sequence"/>
</dbReference>
<evidence type="ECO:0000313" key="4">
    <source>
        <dbReference type="Proteomes" id="UP001190700"/>
    </source>
</evidence>
<feature type="region of interest" description="Disordered" evidence="1">
    <location>
        <begin position="179"/>
        <end position="224"/>
    </location>
</feature>
<evidence type="ECO:0000259" key="2">
    <source>
        <dbReference type="PROSITE" id="PS00028"/>
    </source>
</evidence>
<gene>
    <name evidence="3" type="ORF">CYMTET_55547</name>
</gene>
<dbReference type="Pfam" id="PF05605">
    <property type="entry name" value="zf-Di19"/>
    <property type="match status" value="1"/>
</dbReference>
<dbReference type="PROSITE" id="PS00028">
    <property type="entry name" value="ZINC_FINGER_C2H2_1"/>
    <property type="match status" value="1"/>
</dbReference>
<evidence type="ECO:0000313" key="3">
    <source>
        <dbReference type="EMBL" id="KAK3234202.1"/>
    </source>
</evidence>
<evidence type="ECO:0000256" key="1">
    <source>
        <dbReference type="SAM" id="MobiDB-lite"/>
    </source>
</evidence>
<feature type="region of interest" description="Disordered" evidence="1">
    <location>
        <begin position="106"/>
        <end position="134"/>
    </location>
</feature>
<dbReference type="PANTHER" id="PTHR31875">
    <property type="entry name" value="PROTEIN DEHYDRATION-INDUCED 19"/>
    <property type="match status" value="1"/>
</dbReference>
<dbReference type="InterPro" id="IPR033347">
    <property type="entry name" value="Di19"/>
</dbReference>
<feature type="compositionally biased region" description="Basic and acidic residues" evidence="1">
    <location>
        <begin position="213"/>
        <end position="223"/>
    </location>
</feature>
<proteinExistence type="predicted"/>
<comment type="caution">
    <text evidence="3">The sequence shown here is derived from an EMBL/GenBank/DDBJ whole genome shotgun (WGS) entry which is preliminary data.</text>
</comment>